<dbReference type="RefSeq" id="WP_280602803.1">
    <property type="nucleotide sequence ID" value="NZ_JARXRN010000028.1"/>
</dbReference>
<evidence type="ECO:0000256" key="1">
    <source>
        <dbReference type="SAM" id="MobiDB-lite"/>
    </source>
</evidence>
<sequence>MEHPAGVIPAQEYRRERWRNGGGWTREIHAEGGPAWTWRLSIAELEGRAAFSRFPGVDRELVLLAGDGLQLEFDDGLVHALAPPYQRLRFAGERGLQGAPLGGRAQCFNLMWRRGAVEATVWHRPLAGAMVVFVDPGSTWGLHLLAGRVRFEGGTLPDMAMGDTALLRAPQGRTRYALDGGGEALLLRMDRRAGPAADQSRSSRAQTPPSAIRTGKRATGS</sequence>
<proteinExistence type="predicted"/>
<dbReference type="Proteomes" id="UP001156831">
    <property type="component" value="Unassembled WGS sequence"/>
</dbReference>
<name>A0ABT6JME2_9GAMM</name>
<dbReference type="PANTHER" id="PTHR37943:SF1">
    <property type="entry name" value="PROTEIN VES"/>
    <property type="match status" value="1"/>
</dbReference>
<dbReference type="InterPro" id="IPR014710">
    <property type="entry name" value="RmlC-like_jellyroll"/>
</dbReference>
<dbReference type="InterPro" id="IPR010282">
    <property type="entry name" value="Uncharacterised_HutD/Ves"/>
</dbReference>
<dbReference type="Gene3D" id="2.60.120.10">
    <property type="entry name" value="Jelly Rolls"/>
    <property type="match status" value="1"/>
</dbReference>
<evidence type="ECO:0000313" key="2">
    <source>
        <dbReference type="EMBL" id="MDH5831849.1"/>
    </source>
</evidence>
<dbReference type="Pfam" id="PF05962">
    <property type="entry name" value="HutD"/>
    <property type="match status" value="1"/>
</dbReference>
<dbReference type="SUPFAM" id="SSF51182">
    <property type="entry name" value="RmlC-like cupins"/>
    <property type="match status" value="1"/>
</dbReference>
<keyword evidence="3" id="KW-1185">Reference proteome</keyword>
<comment type="caution">
    <text evidence="2">The sequence shown here is derived from an EMBL/GenBank/DDBJ whole genome shotgun (WGS) entry which is preliminary data.</text>
</comment>
<gene>
    <name evidence="2" type="ORF">QFW80_15110</name>
</gene>
<dbReference type="EMBL" id="JARXRN010000028">
    <property type="protein sequence ID" value="MDH5831849.1"/>
    <property type="molecule type" value="Genomic_DNA"/>
</dbReference>
<dbReference type="InterPro" id="IPR011051">
    <property type="entry name" value="RmlC_Cupin_sf"/>
</dbReference>
<feature type="region of interest" description="Disordered" evidence="1">
    <location>
        <begin position="190"/>
        <end position="221"/>
    </location>
</feature>
<dbReference type="PANTHER" id="PTHR37943">
    <property type="entry name" value="PROTEIN VES"/>
    <property type="match status" value="1"/>
</dbReference>
<organism evidence="2 3">
    <name type="scientific">Luteimonas rhizosphaericola</name>
    <dbReference type="NCBI Taxonomy" id="3042024"/>
    <lineage>
        <taxon>Bacteria</taxon>
        <taxon>Pseudomonadati</taxon>
        <taxon>Pseudomonadota</taxon>
        <taxon>Gammaproteobacteria</taxon>
        <taxon>Lysobacterales</taxon>
        <taxon>Lysobacteraceae</taxon>
        <taxon>Luteimonas</taxon>
    </lineage>
</organism>
<reference evidence="2 3" key="1">
    <citation type="submission" date="2023-04" db="EMBL/GenBank/DDBJ databases">
        <title>Luteimonas sp. M1R5S18.</title>
        <authorList>
            <person name="Sun J.-Q."/>
        </authorList>
    </citation>
    <scope>NUCLEOTIDE SEQUENCE [LARGE SCALE GENOMIC DNA]</scope>
    <source>
        <strain evidence="2 3">M1R5S18</strain>
    </source>
</reference>
<feature type="compositionally biased region" description="Polar residues" evidence="1">
    <location>
        <begin position="199"/>
        <end position="209"/>
    </location>
</feature>
<accession>A0ABT6JME2</accession>
<protein>
    <submittedName>
        <fullName evidence="2">HutD family protein</fullName>
    </submittedName>
</protein>
<evidence type="ECO:0000313" key="3">
    <source>
        <dbReference type="Proteomes" id="UP001156831"/>
    </source>
</evidence>